<evidence type="ECO:0000313" key="3">
    <source>
        <dbReference type="Proteomes" id="UP001500893"/>
    </source>
</evidence>
<feature type="compositionally biased region" description="Basic and acidic residues" evidence="1">
    <location>
        <begin position="99"/>
        <end position="108"/>
    </location>
</feature>
<evidence type="ECO:0000313" key="2">
    <source>
        <dbReference type="EMBL" id="GAA3123589.1"/>
    </source>
</evidence>
<name>A0ABP6MT59_9ACTN</name>
<gene>
    <name evidence="2" type="ORF">GCM10010521_08240</name>
</gene>
<sequence length="120" mass="12520">MTRLPRPVRRTLRRRRERIVVLPPAVSPGTALPGTALTGTALTGTTHPGTAALPGTARPGAAVPRAALPGAVGATPWGLRRGPGRTLPQQCGATLASLDRARREREESQAAIGHQKSVFP</sequence>
<reference evidence="3" key="1">
    <citation type="journal article" date="2019" name="Int. J. Syst. Evol. Microbiol.">
        <title>The Global Catalogue of Microorganisms (GCM) 10K type strain sequencing project: providing services to taxonomists for standard genome sequencing and annotation.</title>
        <authorList>
            <consortium name="The Broad Institute Genomics Platform"/>
            <consortium name="The Broad Institute Genome Sequencing Center for Infectious Disease"/>
            <person name="Wu L."/>
            <person name="Ma J."/>
        </authorList>
    </citation>
    <scope>NUCLEOTIDE SEQUENCE [LARGE SCALE GENOMIC DNA]</scope>
    <source>
        <strain evidence="3">JCM 11574</strain>
    </source>
</reference>
<dbReference type="EMBL" id="BAAAVM010000009">
    <property type="protein sequence ID" value="GAA3123589.1"/>
    <property type="molecule type" value="Genomic_DNA"/>
</dbReference>
<comment type="caution">
    <text evidence="2">The sequence shown here is derived from an EMBL/GenBank/DDBJ whole genome shotgun (WGS) entry which is preliminary data.</text>
</comment>
<evidence type="ECO:0000256" key="1">
    <source>
        <dbReference type="SAM" id="MobiDB-lite"/>
    </source>
</evidence>
<organism evidence="2 3">
    <name type="scientific">Streptomyces rameus</name>
    <dbReference type="NCBI Taxonomy" id="68261"/>
    <lineage>
        <taxon>Bacteria</taxon>
        <taxon>Bacillati</taxon>
        <taxon>Actinomycetota</taxon>
        <taxon>Actinomycetes</taxon>
        <taxon>Kitasatosporales</taxon>
        <taxon>Streptomycetaceae</taxon>
        <taxon>Streptomyces</taxon>
    </lineage>
</organism>
<accession>A0ABP6MT59</accession>
<dbReference type="Proteomes" id="UP001500893">
    <property type="component" value="Unassembled WGS sequence"/>
</dbReference>
<proteinExistence type="predicted"/>
<feature type="region of interest" description="Disordered" evidence="1">
    <location>
        <begin position="25"/>
        <end position="120"/>
    </location>
</feature>
<protein>
    <submittedName>
        <fullName evidence="2">Uncharacterized protein</fullName>
    </submittedName>
</protein>
<keyword evidence="3" id="KW-1185">Reference proteome</keyword>
<feature type="compositionally biased region" description="Low complexity" evidence="1">
    <location>
        <begin position="25"/>
        <end position="57"/>
    </location>
</feature>